<reference evidence="12 13" key="1">
    <citation type="submission" date="2020-11" db="EMBL/GenBank/DDBJ databases">
        <authorList>
            <person name="Wallbank WR R."/>
            <person name="Pardo Diaz C."/>
            <person name="Kozak K."/>
            <person name="Martin S."/>
            <person name="Jiggins C."/>
            <person name="Moest M."/>
            <person name="Warren A I."/>
            <person name="Generalovic N T."/>
            <person name="Byers J.R.P. K."/>
            <person name="Montejo-Kovacevich G."/>
            <person name="Yen C E."/>
        </authorList>
    </citation>
    <scope>NUCLEOTIDE SEQUENCE [LARGE SCALE GENOMIC DNA]</scope>
</reference>
<gene>
    <name evidence="12" type="ORF">HERILL_LOCUS15258</name>
</gene>
<keyword evidence="9" id="KW-0966">Cell projection</keyword>
<dbReference type="GO" id="GO:0005930">
    <property type="term" value="C:axoneme"/>
    <property type="evidence" value="ECO:0007669"/>
    <property type="project" value="UniProtKB-SubCell"/>
</dbReference>
<comment type="subcellular location">
    <subcellularLocation>
        <location evidence="1">Cytoplasm</location>
        <location evidence="1">Cytoskeleton</location>
        <location evidence="1">Cilium axoneme</location>
    </subcellularLocation>
</comment>
<dbReference type="PROSITE" id="PS51450">
    <property type="entry name" value="LRR"/>
    <property type="match status" value="2"/>
</dbReference>
<dbReference type="SMART" id="SM00365">
    <property type="entry name" value="LRR_SD22"/>
    <property type="match status" value="4"/>
</dbReference>
<keyword evidence="4" id="KW-0493">Microtubule</keyword>
<dbReference type="InterPro" id="IPR001611">
    <property type="entry name" value="Leu-rich_rpt"/>
</dbReference>
<evidence type="ECO:0000256" key="8">
    <source>
        <dbReference type="ARBA" id="ARBA00023212"/>
    </source>
</evidence>
<evidence type="ECO:0000256" key="9">
    <source>
        <dbReference type="ARBA" id="ARBA00023273"/>
    </source>
</evidence>
<dbReference type="GO" id="GO:0043014">
    <property type="term" value="F:alpha-tubulin binding"/>
    <property type="evidence" value="ECO:0007669"/>
    <property type="project" value="TreeGrafter"/>
</dbReference>
<evidence type="ECO:0000256" key="3">
    <source>
        <dbReference type="ARBA" id="ARBA00022614"/>
    </source>
</evidence>
<sequence>MSKATTIKEALKRWEEKTGQTAAEATDVQLQFQWPPIEKMDNTLSTLKNCERLSLSTNMIEKIVGLNGMKNLKILSLARNYIKTLAGLEALGENLEELWISYNLIEKLKGIEAMKNLRVLYIGNNMVKDWTEFSKINSLPMLEELLFSGNPLAENMDENVYRNEAIRRLTYVKKLDGEPILRGV</sequence>
<comment type="similarity">
    <text evidence="10">Belongs to the dynein light chain LC1-type family.</text>
</comment>
<keyword evidence="2" id="KW-0963">Cytoplasm</keyword>
<keyword evidence="7" id="KW-0505">Motor protein</keyword>
<evidence type="ECO:0000256" key="10">
    <source>
        <dbReference type="ARBA" id="ARBA00049659"/>
    </source>
</evidence>
<dbReference type="Pfam" id="PF12799">
    <property type="entry name" value="LRR_4"/>
    <property type="match status" value="2"/>
</dbReference>
<dbReference type="InterPro" id="IPR032675">
    <property type="entry name" value="LRR_dom_sf"/>
</dbReference>
<keyword evidence="5" id="KW-0677">Repeat</keyword>
<dbReference type="EMBL" id="LR899014">
    <property type="protein sequence ID" value="CAD7092932.1"/>
    <property type="molecule type" value="Genomic_DNA"/>
</dbReference>
<dbReference type="InParanoid" id="A0A7R8V6E5"/>
<name>A0A7R8V6E5_HERIL</name>
<dbReference type="PANTHER" id="PTHR15454">
    <property type="entry name" value="NISCHARIN RELATED"/>
    <property type="match status" value="1"/>
</dbReference>
<keyword evidence="3" id="KW-0433">Leucine-rich repeat</keyword>
<keyword evidence="6" id="KW-0243">Dynein</keyword>
<accession>A0A7R8V6E5</accession>
<evidence type="ECO:0000256" key="2">
    <source>
        <dbReference type="ARBA" id="ARBA00022490"/>
    </source>
</evidence>
<keyword evidence="13" id="KW-1185">Reference proteome</keyword>
<evidence type="ECO:0000256" key="5">
    <source>
        <dbReference type="ARBA" id="ARBA00022737"/>
    </source>
</evidence>
<dbReference type="SUPFAM" id="SSF52058">
    <property type="entry name" value="L domain-like"/>
    <property type="match status" value="1"/>
</dbReference>
<dbReference type="FunFam" id="3.80.10.10:FF:000049">
    <property type="entry name" value="Dynein light chain 1"/>
    <property type="match status" value="1"/>
</dbReference>
<dbReference type="Gene3D" id="3.80.10.10">
    <property type="entry name" value="Ribonuclease Inhibitor"/>
    <property type="match status" value="1"/>
</dbReference>
<proteinExistence type="inferred from homology"/>
<dbReference type="GO" id="GO:0036158">
    <property type="term" value="P:outer dynein arm assembly"/>
    <property type="evidence" value="ECO:0007669"/>
    <property type="project" value="TreeGrafter"/>
</dbReference>
<dbReference type="OrthoDB" id="266138at2759"/>
<dbReference type="OMA" id="RWEDRTK"/>
<dbReference type="AlphaFoldDB" id="A0A7R8V6E5"/>
<dbReference type="GO" id="GO:0005874">
    <property type="term" value="C:microtubule"/>
    <property type="evidence" value="ECO:0007669"/>
    <property type="project" value="UniProtKB-KW"/>
</dbReference>
<evidence type="ECO:0000313" key="12">
    <source>
        <dbReference type="EMBL" id="CAD7092932.1"/>
    </source>
</evidence>
<protein>
    <recommendedName>
        <fullName evidence="11">Dynein axonemal light chain 1</fullName>
    </recommendedName>
</protein>
<dbReference type="InterPro" id="IPR025875">
    <property type="entry name" value="Leu-rich_rpt_4"/>
</dbReference>
<dbReference type="GO" id="GO:0030286">
    <property type="term" value="C:dynein complex"/>
    <property type="evidence" value="ECO:0007669"/>
    <property type="project" value="UniProtKB-KW"/>
</dbReference>
<dbReference type="PANTHER" id="PTHR15454:SF73">
    <property type="entry name" value="DYNEIN AXONEMAL LIGHT CHAIN 1"/>
    <property type="match status" value="1"/>
</dbReference>
<evidence type="ECO:0000256" key="4">
    <source>
        <dbReference type="ARBA" id="ARBA00022701"/>
    </source>
</evidence>
<keyword evidence="8" id="KW-0206">Cytoskeleton</keyword>
<dbReference type="GO" id="GO:0045504">
    <property type="term" value="F:dynein heavy chain binding"/>
    <property type="evidence" value="ECO:0007669"/>
    <property type="project" value="TreeGrafter"/>
</dbReference>
<evidence type="ECO:0000256" key="7">
    <source>
        <dbReference type="ARBA" id="ARBA00023175"/>
    </source>
</evidence>
<evidence type="ECO:0000256" key="11">
    <source>
        <dbReference type="ARBA" id="ARBA00049760"/>
    </source>
</evidence>
<evidence type="ECO:0000256" key="6">
    <source>
        <dbReference type="ARBA" id="ARBA00023017"/>
    </source>
</evidence>
<evidence type="ECO:0000313" key="13">
    <source>
        <dbReference type="Proteomes" id="UP000594454"/>
    </source>
</evidence>
<dbReference type="Proteomes" id="UP000594454">
    <property type="component" value="Chromosome 6"/>
</dbReference>
<evidence type="ECO:0000256" key="1">
    <source>
        <dbReference type="ARBA" id="ARBA00004430"/>
    </source>
</evidence>
<organism evidence="12 13">
    <name type="scientific">Hermetia illucens</name>
    <name type="common">Black soldier fly</name>
    <dbReference type="NCBI Taxonomy" id="343691"/>
    <lineage>
        <taxon>Eukaryota</taxon>
        <taxon>Metazoa</taxon>
        <taxon>Ecdysozoa</taxon>
        <taxon>Arthropoda</taxon>
        <taxon>Hexapoda</taxon>
        <taxon>Insecta</taxon>
        <taxon>Pterygota</taxon>
        <taxon>Neoptera</taxon>
        <taxon>Endopterygota</taxon>
        <taxon>Diptera</taxon>
        <taxon>Brachycera</taxon>
        <taxon>Stratiomyomorpha</taxon>
        <taxon>Stratiomyidae</taxon>
        <taxon>Hermetiinae</taxon>
        <taxon>Hermetia</taxon>
    </lineage>
</organism>